<keyword evidence="5" id="KW-0472">Membrane</keyword>
<evidence type="ECO:0000313" key="7">
    <source>
        <dbReference type="Proteomes" id="UP000053300"/>
    </source>
</evidence>
<evidence type="ECO:0000313" key="6">
    <source>
        <dbReference type="EMBL" id="KUF42506.1"/>
    </source>
</evidence>
<dbReference type="STRING" id="225992.B5M06_04195"/>
<evidence type="ECO:0008006" key="8">
    <source>
        <dbReference type="Google" id="ProtNLM"/>
    </source>
</evidence>
<keyword evidence="4" id="KW-1133">Transmembrane helix</keyword>
<evidence type="ECO:0000256" key="1">
    <source>
        <dbReference type="ARBA" id="ARBA00004236"/>
    </source>
</evidence>
<evidence type="ECO:0000256" key="2">
    <source>
        <dbReference type="ARBA" id="ARBA00022475"/>
    </source>
</evidence>
<sequence>MIGALAALPWVLRRWQQRQQGLHGADSVSTKVLSAVAIGPGQRVVTVEVGQGTEKTRLVLGVTAQHIQCLHVLGQPATVQPAAASFAGVMAQVQDGTASTTTTAQP</sequence>
<evidence type="ECO:0000256" key="5">
    <source>
        <dbReference type="ARBA" id="ARBA00023136"/>
    </source>
</evidence>
<name>A0A0W7Z558_9BURK</name>
<keyword evidence="7" id="KW-1185">Reference proteome</keyword>
<evidence type="ECO:0000256" key="4">
    <source>
        <dbReference type="ARBA" id="ARBA00022989"/>
    </source>
</evidence>
<comment type="subcellular location">
    <subcellularLocation>
        <location evidence="1">Cell membrane</location>
    </subcellularLocation>
</comment>
<dbReference type="GO" id="GO:0016020">
    <property type="term" value="C:membrane"/>
    <property type="evidence" value="ECO:0007669"/>
    <property type="project" value="InterPro"/>
</dbReference>
<dbReference type="RefSeq" id="WP_058879518.1">
    <property type="nucleotide sequence ID" value="NZ_LPXH01000014.1"/>
</dbReference>
<protein>
    <recommendedName>
        <fullName evidence="8">Flagellar biosynthesis protein FliO</fullName>
    </recommendedName>
</protein>
<comment type="caution">
    <text evidence="6">The sequence shown here is derived from an EMBL/GenBank/DDBJ whole genome shotgun (WGS) entry which is preliminary data.</text>
</comment>
<keyword evidence="2" id="KW-1003">Cell membrane</keyword>
<dbReference type="GO" id="GO:0044781">
    <property type="term" value="P:bacterial-type flagellum organization"/>
    <property type="evidence" value="ECO:0007669"/>
    <property type="project" value="InterPro"/>
</dbReference>
<keyword evidence="3" id="KW-0812">Transmembrane</keyword>
<dbReference type="AlphaFoldDB" id="A0A0W7Z558"/>
<dbReference type="InterPro" id="IPR022781">
    <property type="entry name" value="Flagellar_biosynth_FliO"/>
</dbReference>
<dbReference type="Pfam" id="PF04347">
    <property type="entry name" value="FliO"/>
    <property type="match status" value="1"/>
</dbReference>
<dbReference type="EMBL" id="LPXH01000014">
    <property type="protein sequence ID" value="KUF42506.1"/>
    <property type="molecule type" value="Genomic_DNA"/>
</dbReference>
<organism evidence="6 7">
    <name type="scientific">Comamonas kerstersii</name>
    <dbReference type="NCBI Taxonomy" id="225992"/>
    <lineage>
        <taxon>Bacteria</taxon>
        <taxon>Pseudomonadati</taxon>
        <taxon>Pseudomonadota</taxon>
        <taxon>Betaproteobacteria</taxon>
        <taxon>Burkholderiales</taxon>
        <taxon>Comamonadaceae</taxon>
        <taxon>Comamonas</taxon>
    </lineage>
</organism>
<dbReference type="Proteomes" id="UP000053300">
    <property type="component" value="Unassembled WGS sequence"/>
</dbReference>
<gene>
    <name evidence="6" type="ORF">AS359_12405</name>
</gene>
<proteinExistence type="predicted"/>
<accession>A0A0W7Z558</accession>
<evidence type="ECO:0000256" key="3">
    <source>
        <dbReference type="ARBA" id="ARBA00022692"/>
    </source>
</evidence>
<accession>A0A1V3TQT8</accession>
<reference evidence="6 7" key="1">
    <citation type="submission" date="2015-12" db="EMBL/GenBank/DDBJ databases">
        <title>Complete genome sequence of a multi-drug resistant strain Acidovorax sp. 12322-1.</title>
        <authorList>
            <person name="Ming D."/>
            <person name="Wang M."/>
            <person name="Hu S."/>
            <person name="Zhou Y."/>
            <person name="Jiang T."/>
        </authorList>
    </citation>
    <scope>NUCLEOTIDE SEQUENCE [LARGE SCALE GENOMIC DNA]</scope>
    <source>
        <strain evidence="6 7">12322-1</strain>
    </source>
</reference>